<dbReference type="Gene3D" id="3.80.10.10">
    <property type="entry name" value="Ribonuclease Inhibitor"/>
    <property type="match status" value="1"/>
</dbReference>
<organism evidence="1 2">
    <name type="scientific">Neolentinus lepideus HHB14362 ss-1</name>
    <dbReference type="NCBI Taxonomy" id="1314782"/>
    <lineage>
        <taxon>Eukaryota</taxon>
        <taxon>Fungi</taxon>
        <taxon>Dikarya</taxon>
        <taxon>Basidiomycota</taxon>
        <taxon>Agaricomycotina</taxon>
        <taxon>Agaricomycetes</taxon>
        <taxon>Gloeophyllales</taxon>
        <taxon>Gloeophyllaceae</taxon>
        <taxon>Neolentinus</taxon>
    </lineage>
</organism>
<reference evidence="1 2" key="1">
    <citation type="journal article" date="2016" name="Mol. Biol. Evol.">
        <title>Comparative Genomics of Early-Diverging Mushroom-Forming Fungi Provides Insights into the Origins of Lignocellulose Decay Capabilities.</title>
        <authorList>
            <person name="Nagy L.G."/>
            <person name="Riley R."/>
            <person name="Tritt A."/>
            <person name="Adam C."/>
            <person name="Daum C."/>
            <person name="Floudas D."/>
            <person name="Sun H."/>
            <person name="Yadav J.S."/>
            <person name="Pangilinan J."/>
            <person name="Larsson K.H."/>
            <person name="Matsuura K."/>
            <person name="Barry K."/>
            <person name="Labutti K."/>
            <person name="Kuo R."/>
            <person name="Ohm R.A."/>
            <person name="Bhattacharya S.S."/>
            <person name="Shirouzu T."/>
            <person name="Yoshinaga Y."/>
            <person name="Martin F.M."/>
            <person name="Grigoriev I.V."/>
            <person name="Hibbett D.S."/>
        </authorList>
    </citation>
    <scope>NUCLEOTIDE SEQUENCE [LARGE SCALE GENOMIC DNA]</scope>
    <source>
        <strain evidence="1 2">HHB14362 ss-1</strain>
    </source>
</reference>
<evidence type="ECO:0000313" key="2">
    <source>
        <dbReference type="Proteomes" id="UP000076761"/>
    </source>
</evidence>
<dbReference type="SUPFAM" id="SSF52047">
    <property type="entry name" value="RNI-like"/>
    <property type="match status" value="1"/>
</dbReference>
<sequence length="464" mass="52534">MGPRNLVHGYLRRLANKAAAGGEDVFPTEVFERILKHLAPSSQGISGLGYHSDPRSFQLEQGTLRAQEQKNFSSLLLVCRSWHELAVPLLYRHICVPHPDQLRKLLKTLKRNPHFGSSVHSLVLPHHSNPLWCLLRPGKYGRLGAPYRDTLTAVVSAFQSIHYLEIEPPAYFDPPLYANLDVSGFPAARGVWPDQYVNLKSLTLHGVYLTVAFLGYPGQLPALEELCMVGTESRVAERLSLTVSSMQFMLPALHTLRLRKCKLRVDSIRLSHFPRLRTLELTHVLESSPERPQPQDLPSILALDTVQTLQFSGSNSLMERINYSECQNLQHLTMALDYRGFWLGFTFPRTLGRAHRLQHLDIVLYKTKPTGPYQFDGDPTSTIRTVLEGLLEILNDPEAVPLLEHLTMRGDLDPKHGLEMESLQESSVNRGIEFVWYGQYIPYVVEEDPEITPMSVIKALVREA</sequence>
<dbReference type="EMBL" id="KV425622">
    <property type="protein sequence ID" value="KZT20307.1"/>
    <property type="molecule type" value="Genomic_DNA"/>
</dbReference>
<dbReference type="InParanoid" id="A0A165NZ11"/>
<name>A0A165NZ11_9AGAM</name>
<dbReference type="Proteomes" id="UP000076761">
    <property type="component" value="Unassembled WGS sequence"/>
</dbReference>
<accession>A0A165NZ11</accession>
<dbReference type="InterPro" id="IPR032675">
    <property type="entry name" value="LRR_dom_sf"/>
</dbReference>
<proteinExistence type="predicted"/>
<dbReference type="OrthoDB" id="2786563at2759"/>
<protein>
    <submittedName>
        <fullName evidence="1">Uncharacterized protein</fullName>
    </submittedName>
</protein>
<evidence type="ECO:0000313" key="1">
    <source>
        <dbReference type="EMBL" id="KZT20307.1"/>
    </source>
</evidence>
<keyword evidence="2" id="KW-1185">Reference proteome</keyword>
<dbReference type="AlphaFoldDB" id="A0A165NZ11"/>
<gene>
    <name evidence="1" type="ORF">NEOLEDRAFT_878437</name>
</gene>